<sequence length="766" mass="88333">MDRVDRFKGGRRFHYDSCWAERPECAEMVQNIWFKTDGRNNMQRVVNRLSVCARHLKRWNGDNMRNLQKNILCKKKELACITGVGNSVDWDYSRRVERELDNLLKVDEVYWKQLSGVSWLNEGDLYTKFFHAKASSRRTRNNLRGLFDSNGIWKAQDGYMVSIINEYFSSLFASSKPSHSQLDSVFNVVEGRLPTNLKIFLDELFTAKEVRCAFFQMSPSKAPGIDDFPVGFFQKFWGVIGDDMTKVCLDCLNDGHSMDKLNHSLLCLIPKIRNVERISNIRPISLCHVVYKCISKALANRLCQVLGRVIDDTQSAFISGRGFIKPTPGLRQEDPLSPYLFILCAEGFSSLISKSERCGAYNGFRCSRLGPKITHLFFMDDSLLFTRASMEECVNIKGLIKIYTEASSQIINFQKSAVCFSKQISTSDKNLLAGFLEMKIVDHHNKYLGLSCVTSRSKRALFNSVKERVWKKLQSWSSRFFSSGGQEILLKAVIQSIPIYTMNLFRLPVTLIYEIHRMCARFWWNGEVLKHKLQWCSWDLLCKAKENGGFGFRDLNAFNKAMLRKQCWRLFSNMNLLVARVLKGCYFPEIGQEKFWDGVSFLDFVLSCKEKMESMELELLCVVWWRIWHTRNQMFHSSVLLPDCEIYDWAVGFLAEFQMLNFEGNFSSVGVVIRDSNGFVKRSLYRRFEVCFLPQIIEAMAILRGLHLALENGLVPMILESDALDLVNKIRSQTVPSYKVGDEFVWLEDCPLVAESLVLGDYPNSL</sequence>
<dbReference type="GO" id="GO:0003676">
    <property type="term" value="F:nucleic acid binding"/>
    <property type="evidence" value="ECO:0007669"/>
    <property type="project" value="InterPro"/>
</dbReference>
<gene>
    <name evidence="2" type="ORF">Ddye_004550</name>
</gene>
<evidence type="ECO:0000313" key="3">
    <source>
        <dbReference type="Proteomes" id="UP001280121"/>
    </source>
</evidence>
<comment type="caution">
    <text evidence="2">The sequence shown here is derived from an EMBL/GenBank/DDBJ whole genome shotgun (WGS) entry which is preliminary data.</text>
</comment>
<dbReference type="AlphaFoldDB" id="A0AAD9XV43"/>
<accession>A0AAD9XV43</accession>
<feature type="domain" description="RNase H type-1" evidence="1">
    <location>
        <begin position="666"/>
        <end position="734"/>
    </location>
</feature>
<dbReference type="Pfam" id="PF13456">
    <property type="entry name" value="RVT_3"/>
    <property type="match status" value="1"/>
</dbReference>
<organism evidence="2 3">
    <name type="scientific">Dipteronia dyeriana</name>
    <dbReference type="NCBI Taxonomy" id="168575"/>
    <lineage>
        <taxon>Eukaryota</taxon>
        <taxon>Viridiplantae</taxon>
        <taxon>Streptophyta</taxon>
        <taxon>Embryophyta</taxon>
        <taxon>Tracheophyta</taxon>
        <taxon>Spermatophyta</taxon>
        <taxon>Magnoliopsida</taxon>
        <taxon>eudicotyledons</taxon>
        <taxon>Gunneridae</taxon>
        <taxon>Pentapetalae</taxon>
        <taxon>rosids</taxon>
        <taxon>malvids</taxon>
        <taxon>Sapindales</taxon>
        <taxon>Sapindaceae</taxon>
        <taxon>Hippocastanoideae</taxon>
        <taxon>Acereae</taxon>
        <taxon>Dipteronia</taxon>
    </lineage>
</organism>
<dbReference type="InterPro" id="IPR002156">
    <property type="entry name" value="RNaseH_domain"/>
</dbReference>
<dbReference type="PANTHER" id="PTHR33116:SF86">
    <property type="entry name" value="REVERSE TRANSCRIPTASE DOMAIN-CONTAINING PROTEIN"/>
    <property type="match status" value="1"/>
</dbReference>
<proteinExistence type="predicted"/>
<protein>
    <recommendedName>
        <fullName evidence="1">RNase H type-1 domain-containing protein</fullName>
    </recommendedName>
</protein>
<dbReference type="SUPFAM" id="SSF56672">
    <property type="entry name" value="DNA/RNA polymerases"/>
    <property type="match status" value="1"/>
</dbReference>
<evidence type="ECO:0000313" key="2">
    <source>
        <dbReference type="EMBL" id="KAK2665976.1"/>
    </source>
</evidence>
<reference evidence="2" key="1">
    <citation type="journal article" date="2023" name="Plant J.">
        <title>Genome sequences and population genomics provide insights into the demographic history, inbreeding, and mutation load of two 'living fossil' tree species of Dipteronia.</title>
        <authorList>
            <person name="Feng Y."/>
            <person name="Comes H.P."/>
            <person name="Chen J."/>
            <person name="Zhu S."/>
            <person name="Lu R."/>
            <person name="Zhang X."/>
            <person name="Li P."/>
            <person name="Qiu J."/>
            <person name="Olsen K.M."/>
            <person name="Qiu Y."/>
        </authorList>
    </citation>
    <scope>NUCLEOTIDE SEQUENCE</scope>
    <source>
        <strain evidence="2">KIB01</strain>
    </source>
</reference>
<evidence type="ECO:0000259" key="1">
    <source>
        <dbReference type="Pfam" id="PF13456"/>
    </source>
</evidence>
<dbReference type="Proteomes" id="UP001280121">
    <property type="component" value="Unassembled WGS sequence"/>
</dbReference>
<dbReference type="CDD" id="cd01650">
    <property type="entry name" value="RT_nLTR_like"/>
    <property type="match status" value="1"/>
</dbReference>
<dbReference type="GO" id="GO:0004523">
    <property type="term" value="F:RNA-DNA hybrid ribonuclease activity"/>
    <property type="evidence" value="ECO:0007669"/>
    <property type="project" value="InterPro"/>
</dbReference>
<name>A0AAD9XV43_9ROSI</name>
<dbReference type="EMBL" id="JANJYI010000001">
    <property type="protein sequence ID" value="KAK2665976.1"/>
    <property type="molecule type" value="Genomic_DNA"/>
</dbReference>
<keyword evidence="3" id="KW-1185">Reference proteome</keyword>
<dbReference type="PANTHER" id="PTHR33116">
    <property type="entry name" value="REVERSE TRANSCRIPTASE ZINC-BINDING DOMAIN-CONTAINING PROTEIN-RELATED-RELATED"/>
    <property type="match status" value="1"/>
</dbReference>
<dbReference type="InterPro" id="IPR044730">
    <property type="entry name" value="RNase_H-like_dom_plant"/>
</dbReference>
<dbReference type="CDD" id="cd06222">
    <property type="entry name" value="RNase_H_like"/>
    <property type="match status" value="1"/>
</dbReference>
<dbReference type="InterPro" id="IPR043502">
    <property type="entry name" value="DNA/RNA_pol_sf"/>
</dbReference>